<comment type="caution">
    <text evidence="8">The sequence shown here is derived from an EMBL/GenBank/DDBJ whole genome shotgun (WGS) entry which is preliminary data.</text>
</comment>
<evidence type="ECO:0000256" key="3">
    <source>
        <dbReference type="ARBA" id="ARBA00022475"/>
    </source>
</evidence>
<comment type="subcellular location">
    <subcellularLocation>
        <location evidence="1">Cell membrane</location>
        <topology evidence="1">Multi-pass membrane protein</topology>
    </subcellularLocation>
</comment>
<feature type="transmembrane region" description="Helical" evidence="7">
    <location>
        <begin position="77"/>
        <end position="95"/>
    </location>
</feature>
<protein>
    <submittedName>
        <fullName evidence="8">DoxX family protein</fullName>
    </submittedName>
</protein>
<evidence type="ECO:0000256" key="4">
    <source>
        <dbReference type="ARBA" id="ARBA00022692"/>
    </source>
</evidence>
<accession>A0ABU4WIF2</accession>
<keyword evidence="6 7" id="KW-0472">Membrane</keyword>
<dbReference type="InterPro" id="IPR051907">
    <property type="entry name" value="DoxX-like_oxidoreductase"/>
</dbReference>
<evidence type="ECO:0000313" key="8">
    <source>
        <dbReference type="EMBL" id="MDX8415375.1"/>
    </source>
</evidence>
<name>A0ABU4WIF2_9BACT</name>
<evidence type="ECO:0000313" key="9">
    <source>
        <dbReference type="Proteomes" id="UP001275932"/>
    </source>
</evidence>
<evidence type="ECO:0000256" key="6">
    <source>
        <dbReference type="ARBA" id="ARBA00023136"/>
    </source>
</evidence>
<dbReference type="EMBL" id="JALBUT010000004">
    <property type="protein sequence ID" value="MDX8415375.1"/>
    <property type="molecule type" value="Genomic_DNA"/>
</dbReference>
<evidence type="ECO:0000256" key="1">
    <source>
        <dbReference type="ARBA" id="ARBA00004651"/>
    </source>
</evidence>
<keyword evidence="4 7" id="KW-0812">Transmembrane</keyword>
<keyword evidence="3" id="KW-1003">Cell membrane</keyword>
<dbReference type="RefSeq" id="WP_370396822.1">
    <property type="nucleotide sequence ID" value="NZ_JALBUT010000004.1"/>
</dbReference>
<evidence type="ECO:0000256" key="5">
    <source>
        <dbReference type="ARBA" id="ARBA00022989"/>
    </source>
</evidence>
<dbReference type="Proteomes" id="UP001275932">
    <property type="component" value="Unassembled WGS sequence"/>
</dbReference>
<evidence type="ECO:0000256" key="7">
    <source>
        <dbReference type="SAM" id="Phobius"/>
    </source>
</evidence>
<gene>
    <name evidence="8" type="ORF">MOX91_04165</name>
</gene>
<keyword evidence="9" id="KW-1185">Reference proteome</keyword>
<organism evidence="8 9">
    <name type="scientific">Intestinicryptomonas porci</name>
    <dbReference type="NCBI Taxonomy" id="2926320"/>
    <lineage>
        <taxon>Bacteria</taxon>
        <taxon>Pseudomonadati</taxon>
        <taxon>Verrucomicrobiota</taxon>
        <taxon>Opitutia</taxon>
        <taxon>Opitutales</taxon>
        <taxon>Intestinicryptomonaceae</taxon>
        <taxon>Intestinicryptomonas</taxon>
    </lineage>
</organism>
<comment type="similarity">
    <text evidence="2">Belongs to the DoxX family.</text>
</comment>
<proteinExistence type="inferred from homology"/>
<dbReference type="Pfam" id="PF07681">
    <property type="entry name" value="DoxX"/>
    <property type="match status" value="1"/>
</dbReference>
<keyword evidence="5 7" id="KW-1133">Transmembrane helix</keyword>
<reference evidence="8 9" key="1">
    <citation type="submission" date="2022-03" db="EMBL/GenBank/DDBJ databases">
        <title>Novel taxa within the pig intestine.</title>
        <authorList>
            <person name="Wylensek D."/>
            <person name="Bishof K."/>
            <person name="Afrizal A."/>
            <person name="Clavel T."/>
        </authorList>
    </citation>
    <scope>NUCLEOTIDE SEQUENCE [LARGE SCALE GENOMIC DNA]</scope>
    <source>
        <strain evidence="8 9">CLA-KB-P66</strain>
    </source>
</reference>
<evidence type="ECO:0000256" key="2">
    <source>
        <dbReference type="ARBA" id="ARBA00006679"/>
    </source>
</evidence>
<feature type="transmembrane region" description="Helical" evidence="7">
    <location>
        <begin position="101"/>
        <end position="122"/>
    </location>
</feature>
<dbReference type="PANTHER" id="PTHR33452:SF1">
    <property type="entry name" value="INNER MEMBRANE PROTEIN YPHA-RELATED"/>
    <property type="match status" value="1"/>
</dbReference>
<dbReference type="InterPro" id="IPR032808">
    <property type="entry name" value="DoxX"/>
</dbReference>
<sequence length="136" mass="14450">MNECIFSAGALLLRLGLGGAMLVHGLQKFKLILNGGAEKWLDPIGIGAANSLYLATFTELVCSALVILGLFTRTASVFISITMFVAAFVFLKNAAWSDRELAVVFLFGFIALAVLGGGNYSLSNLIFKTNSLLGNL</sequence>
<feature type="transmembrane region" description="Helical" evidence="7">
    <location>
        <begin position="49"/>
        <end position="70"/>
    </location>
</feature>
<dbReference type="PANTHER" id="PTHR33452">
    <property type="entry name" value="OXIDOREDUCTASE CATD-RELATED"/>
    <property type="match status" value="1"/>
</dbReference>